<dbReference type="PANTHER" id="PTHR31531:SF2">
    <property type="entry name" value="E3 UBIQUITIN-PROTEIN LIGASE E3D"/>
    <property type="match status" value="1"/>
</dbReference>
<dbReference type="GO" id="GO:0000209">
    <property type="term" value="P:protein polyubiquitination"/>
    <property type="evidence" value="ECO:0007669"/>
    <property type="project" value="TreeGrafter"/>
</dbReference>
<dbReference type="InterPro" id="IPR019193">
    <property type="entry name" value="UBQ-conj_enz_E2-bd_prot"/>
</dbReference>
<dbReference type="AlphaFoldDB" id="A0A9P9DRX0"/>
<dbReference type="Proteomes" id="UP000700596">
    <property type="component" value="Unassembled WGS sequence"/>
</dbReference>
<dbReference type="GO" id="GO:0043161">
    <property type="term" value="P:proteasome-mediated ubiquitin-dependent protein catabolic process"/>
    <property type="evidence" value="ECO:0007669"/>
    <property type="project" value="TreeGrafter"/>
</dbReference>
<dbReference type="PANTHER" id="PTHR31531">
    <property type="entry name" value="E3 UBIQUITIN-PROTEIN LIGASE E3D FAMILY MEMBER"/>
    <property type="match status" value="1"/>
</dbReference>
<dbReference type="GO" id="GO:0031624">
    <property type="term" value="F:ubiquitin conjugating enzyme binding"/>
    <property type="evidence" value="ECO:0007669"/>
    <property type="project" value="TreeGrafter"/>
</dbReference>
<organism evidence="1 2">
    <name type="scientific">Dendryphion nanum</name>
    <dbReference type="NCBI Taxonomy" id="256645"/>
    <lineage>
        <taxon>Eukaryota</taxon>
        <taxon>Fungi</taxon>
        <taxon>Dikarya</taxon>
        <taxon>Ascomycota</taxon>
        <taxon>Pezizomycotina</taxon>
        <taxon>Dothideomycetes</taxon>
        <taxon>Pleosporomycetidae</taxon>
        <taxon>Pleosporales</taxon>
        <taxon>Torulaceae</taxon>
        <taxon>Dendryphion</taxon>
    </lineage>
</organism>
<dbReference type="EMBL" id="JAGMWT010000008">
    <property type="protein sequence ID" value="KAH7123914.1"/>
    <property type="molecule type" value="Genomic_DNA"/>
</dbReference>
<name>A0A9P9DRX0_9PLEO</name>
<dbReference type="GO" id="GO:0051865">
    <property type="term" value="P:protein autoubiquitination"/>
    <property type="evidence" value="ECO:0007669"/>
    <property type="project" value="TreeGrafter"/>
</dbReference>
<comment type="caution">
    <text evidence="1">The sequence shown here is derived from an EMBL/GenBank/DDBJ whole genome shotgun (WGS) entry which is preliminary data.</text>
</comment>
<dbReference type="GO" id="GO:0005829">
    <property type="term" value="C:cytosol"/>
    <property type="evidence" value="ECO:0007669"/>
    <property type="project" value="TreeGrafter"/>
</dbReference>
<dbReference type="OrthoDB" id="386949at2759"/>
<evidence type="ECO:0000313" key="1">
    <source>
        <dbReference type="EMBL" id="KAH7123914.1"/>
    </source>
</evidence>
<dbReference type="Pfam" id="PF09814">
    <property type="entry name" value="HECT_2"/>
    <property type="match status" value="1"/>
</dbReference>
<dbReference type="GO" id="GO:0000151">
    <property type="term" value="C:ubiquitin ligase complex"/>
    <property type="evidence" value="ECO:0007669"/>
    <property type="project" value="TreeGrafter"/>
</dbReference>
<protein>
    <submittedName>
        <fullName evidence="1">Ubiquitin-conjugating enzyme E2-binding protein</fullName>
    </submittedName>
</protein>
<gene>
    <name evidence="1" type="ORF">B0J11DRAFT_488499</name>
</gene>
<reference evidence="1" key="1">
    <citation type="journal article" date="2021" name="Nat. Commun.">
        <title>Genetic determinants of endophytism in the Arabidopsis root mycobiome.</title>
        <authorList>
            <person name="Mesny F."/>
            <person name="Miyauchi S."/>
            <person name="Thiergart T."/>
            <person name="Pickel B."/>
            <person name="Atanasova L."/>
            <person name="Karlsson M."/>
            <person name="Huettel B."/>
            <person name="Barry K.W."/>
            <person name="Haridas S."/>
            <person name="Chen C."/>
            <person name="Bauer D."/>
            <person name="Andreopoulos W."/>
            <person name="Pangilinan J."/>
            <person name="LaButti K."/>
            <person name="Riley R."/>
            <person name="Lipzen A."/>
            <person name="Clum A."/>
            <person name="Drula E."/>
            <person name="Henrissat B."/>
            <person name="Kohler A."/>
            <person name="Grigoriev I.V."/>
            <person name="Martin F.M."/>
            <person name="Hacquard S."/>
        </authorList>
    </citation>
    <scope>NUCLEOTIDE SEQUENCE</scope>
    <source>
        <strain evidence="1">MPI-CAGE-CH-0243</strain>
    </source>
</reference>
<dbReference type="GO" id="GO:0061630">
    <property type="term" value="F:ubiquitin protein ligase activity"/>
    <property type="evidence" value="ECO:0007669"/>
    <property type="project" value="TreeGrafter"/>
</dbReference>
<dbReference type="GO" id="GO:0030332">
    <property type="term" value="F:cyclin binding"/>
    <property type="evidence" value="ECO:0007669"/>
    <property type="project" value="TreeGrafter"/>
</dbReference>
<keyword evidence="2" id="KW-1185">Reference proteome</keyword>
<dbReference type="GO" id="GO:0006513">
    <property type="term" value="P:protein monoubiquitination"/>
    <property type="evidence" value="ECO:0007669"/>
    <property type="project" value="TreeGrafter"/>
</dbReference>
<sequence length="462" mass="50673">MSASSLPKSAFDALDLPSETVNIITTPQPPPATDASPNVLQAAPGSARDLAPNQSAITLYAELLLHIRTVTLFASLQTVHNKATKAQLSADGSSITITHEGASATICLPIKADGGGDAALTLPAQPPSKELSLRLQIEEKEGTEFLVNLQAEERKVNVVPWDGASLNKLDEPEVRCKNCRGTILSKDKISEWRDLPNENWAEMMDFWHCHKPDEHHLHDHSHDDTMAQKGYAASNRLSAISGVGFVDLVSFLLKEQDCDSVNVGPVADSSQPTLLVCRQCDHPLGTSDGSANGWRIWKWSVDVASSGPQSQSLSQPNTFNVQKWISARLIFLIENQGVRKFHIHPDADPSSIGPSPSLLIWVFTPDLLFSSSIPFETRRDPTRAMKVFFEEKTYNPPKAGEPESATVEDVAFPKTLFEELGRALKDSQRFLPLDARQFKGWDVGLLERFKVVEVNGPSEVAT</sequence>
<evidence type="ECO:0000313" key="2">
    <source>
        <dbReference type="Proteomes" id="UP000700596"/>
    </source>
</evidence>
<accession>A0A9P9DRX0</accession>
<dbReference type="GO" id="GO:0005634">
    <property type="term" value="C:nucleus"/>
    <property type="evidence" value="ECO:0007669"/>
    <property type="project" value="TreeGrafter"/>
</dbReference>
<proteinExistence type="predicted"/>